<proteinExistence type="predicted"/>
<sequence>MTFVVAALVLVGALCVFDLLLTFAVLRRLREHTAELERLAGRPSFTPYDPGVLVGRALPESVAAHAPEPELVAFFDAQCDTCHEHAPRFAARARGRTALAVVSGEGRRAAELAAHVADDAVVLRDDVAADVVGAVGIEAFPTFLAVGPDGVVVRAHTDLAVLGEPAQAV</sequence>
<evidence type="ECO:0000313" key="2">
    <source>
        <dbReference type="EMBL" id="GGS35813.1"/>
    </source>
</evidence>
<keyword evidence="1" id="KW-0472">Membrane</keyword>
<dbReference type="EMBL" id="BMSZ01000001">
    <property type="protein sequence ID" value="GGS35813.1"/>
    <property type="molecule type" value="Genomic_DNA"/>
</dbReference>
<evidence type="ECO:0008006" key="4">
    <source>
        <dbReference type="Google" id="ProtNLM"/>
    </source>
</evidence>
<name>A0ABQ2SP54_STRBA</name>
<comment type="caution">
    <text evidence="2">The sequence shown here is derived from an EMBL/GenBank/DDBJ whole genome shotgun (WGS) entry which is preliminary data.</text>
</comment>
<keyword evidence="3" id="KW-1185">Reference proteome</keyword>
<dbReference type="InterPro" id="IPR036249">
    <property type="entry name" value="Thioredoxin-like_sf"/>
</dbReference>
<accession>A0ABQ2SP54</accession>
<feature type="transmembrane region" description="Helical" evidence="1">
    <location>
        <begin position="6"/>
        <end position="26"/>
    </location>
</feature>
<evidence type="ECO:0000256" key="1">
    <source>
        <dbReference type="SAM" id="Phobius"/>
    </source>
</evidence>
<evidence type="ECO:0000313" key="3">
    <source>
        <dbReference type="Proteomes" id="UP000659767"/>
    </source>
</evidence>
<protein>
    <recommendedName>
        <fullName evidence="4">Thioredoxin domain-containing protein</fullName>
    </recommendedName>
</protein>
<dbReference type="RefSeq" id="WP_199887431.1">
    <property type="nucleotide sequence ID" value="NZ_BMSZ01000001.1"/>
</dbReference>
<dbReference type="SUPFAM" id="SSF52833">
    <property type="entry name" value="Thioredoxin-like"/>
    <property type="match status" value="1"/>
</dbReference>
<reference evidence="3" key="1">
    <citation type="journal article" date="2019" name="Int. J. Syst. Evol. Microbiol.">
        <title>The Global Catalogue of Microorganisms (GCM) 10K type strain sequencing project: providing services to taxonomists for standard genome sequencing and annotation.</title>
        <authorList>
            <consortium name="The Broad Institute Genomics Platform"/>
            <consortium name="The Broad Institute Genome Sequencing Center for Infectious Disease"/>
            <person name="Wu L."/>
            <person name="Ma J."/>
        </authorList>
    </citation>
    <scope>NUCLEOTIDE SEQUENCE [LARGE SCALE GENOMIC DNA]</scope>
    <source>
        <strain evidence="3">JCM 4350</strain>
    </source>
</reference>
<dbReference type="Proteomes" id="UP000659767">
    <property type="component" value="Unassembled WGS sequence"/>
</dbReference>
<gene>
    <name evidence="2" type="ORF">GCM10010253_06980</name>
</gene>
<keyword evidence="1" id="KW-0812">Transmembrane</keyword>
<keyword evidence="1" id="KW-1133">Transmembrane helix</keyword>
<organism evidence="2 3">
    <name type="scientific">Streptomyces badius</name>
    <dbReference type="NCBI Taxonomy" id="1941"/>
    <lineage>
        <taxon>Bacteria</taxon>
        <taxon>Bacillati</taxon>
        <taxon>Actinomycetota</taxon>
        <taxon>Actinomycetes</taxon>
        <taxon>Kitasatosporales</taxon>
        <taxon>Streptomycetaceae</taxon>
        <taxon>Streptomyces</taxon>
    </lineage>
</organism>